<evidence type="ECO:0000313" key="3">
    <source>
        <dbReference type="EMBL" id="QJD84062.1"/>
    </source>
</evidence>
<keyword evidence="4" id="KW-1185">Reference proteome</keyword>
<proteinExistence type="inferred from homology"/>
<dbReference type="InterPro" id="IPR001173">
    <property type="entry name" value="Glyco_trans_2-like"/>
</dbReference>
<protein>
    <submittedName>
        <fullName evidence="3">Glycosyltransferase family 2 protein</fullName>
    </submittedName>
</protein>
<dbReference type="AlphaFoldDB" id="A0A7Z2VJ63"/>
<sequence>MTVVVPFYNDPYLPVALESALAQTYEPLEIIVVNDGSMRETNLLERYEGRIRVLNKINGGTASALNAGFRSAKGQYVAWLSSDDRFLPDKIERQVRYMTESGHSISHTAFWQMNGDGETDRQPVVLHDDSMVHFYRSMLESNTVNGCTVMMNKALFTRMGGFSEQLKYTHDYELWLRTIVAGYPIGYLNIPLTEYRIHSGMGSLMYRESVLQEVEDLQKMYIPRLRNLITALQGGSH</sequence>
<keyword evidence="3" id="KW-0808">Transferase</keyword>
<dbReference type="RefSeq" id="WP_169280347.1">
    <property type="nucleotide sequence ID" value="NZ_CP051680.1"/>
</dbReference>
<dbReference type="PANTHER" id="PTHR22916:SF3">
    <property type="entry name" value="UDP-GLCNAC:BETAGAL BETA-1,3-N-ACETYLGLUCOSAMINYLTRANSFERASE-LIKE PROTEIN 1"/>
    <property type="match status" value="1"/>
</dbReference>
<reference evidence="3 4" key="1">
    <citation type="submission" date="2020-04" db="EMBL/GenBank/DDBJ databases">
        <title>Genome sequencing of novel species.</title>
        <authorList>
            <person name="Heo J."/>
            <person name="Kim S.-J."/>
            <person name="Kim J.-S."/>
            <person name="Hong S.-B."/>
            <person name="Kwon S.-W."/>
        </authorList>
    </citation>
    <scope>NUCLEOTIDE SEQUENCE [LARGE SCALE GENOMIC DNA]</scope>
    <source>
        <strain evidence="3 4">MFER-1</strain>
    </source>
</reference>
<dbReference type="PANTHER" id="PTHR22916">
    <property type="entry name" value="GLYCOSYLTRANSFERASE"/>
    <property type="match status" value="1"/>
</dbReference>
<dbReference type="Pfam" id="PF00535">
    <property type="entry name" value="Glycos_transf_2"/>
    <property type="match status" value="1"/>
</dbReference>
<evidence type="ECO:0000259" key="2">
    <source>
        <dbReference type="Pfam" id="PF00535"/>
    </source>
</evidence>
<gene>
    <name evidence="3" type="ORF">HH215_13280</name>
</gene>
<dbReference type="SUPFAM" id="SSF53448">
    <property type="entry name" value="Nucleotide-diphospho-sugar transferases"/>
    <property type="match status" value="1"/>
</dbReference>
<organism evidence="3 4">
    <name type="scientific">Cohnella herbarum</name>
    <dbReference type="NCBI Taxonomy" id="2728023"/>
    <lineage>
        <taxon>Bacteria</taxon>
        <taxon>Bacillati</taxon>
        <taxon>Bacillota</taxon>
        <taxon>Bacilli</taxon>
        <taxon>Bacillales</taxon>
        <taxon>Paenibacillaceae</taxon>
        <taxon>Cohnella</taxon>
    </lineage>
</organism>
<feature type="domain" description="Glycosyltransferase 2-like" evidence="2">
    <location>
        <begin position="2"/>
        <end position="123"/>
    </location>
</feature>
<evidence type="ECO:0000313" key="4">
    <source>
        <dbReference type="Proteomes" id="UP000502248"/>
    </source>
</evidence>
<dbReference type="InterPro" id="IPR029044">
    <property type="entry name" value="Nucleotide-diphossugar_trans"/>
</dbReference>
<name>A0A7Z2VJ63_9BACL</name>
<accession>A0A7Z2VJ63</accession>
<comment type="similarity">
    <text evidence="1">Belongs to the glycosyltransferase 2 family.</text>
</comment>
<dbReference type="Gene3D" id="3.90.550.10">
    <property type="entry name" value="Spore Coat Polysaccharide Biosynthesis Protein SpsA, Chain A"/>
    <property type="match status" value="1"/>
</dbReference>
<dbReference type="KEGG" id="cheb:HH215_13280"/>
<dbReference type="GO" id="GO:0016758">
    <property type="term" value="F:hexosyltransferase activity"/>
    <property type="evidence" value="ECO:0007669"/>
    <property type="project" value="UniProtKB-ARBA"/>
</dbReference>
<dbReference type="CDD" id="cd00761">
    <property type="entry name" value="Glyco_tranf_GTA_type"/>
    <property type="match status" value="1"/>
</dbReference>
<dbReference type="Proteomes" id="UP000502248">
    <property type="component" value="Chromosome"/>
</dbReference>
<evidence type="ECO:0000256" key="1">
    <source>
        <dbReference type="ARBA" id="ARBA00006739"/>
    </source>
</evidence>
<dbReference type="EMBL" id="CP051680">
    <property type="protein sequence ID" value="QJD84062.1"/>
    <property type="molecule type" value="Genomic_DNA"/>
</dbReference>